<keyword evidence="1" id="KW-0812">Transmembrane</keyword>
<dbReference type="Proteomes" id="UP000727506">
    <property type="component" value="Unassembled WGS sequence"/>
</dbReference>
<evidence type="ECO:0000256" key="1">
    <source>
        <dbReference type="SAM" id="Phobius"/>
    </source>
</evidence>
<gene>
    <name evidence="2" type="ORF">KH142_06825</name>
</gene>
<organism evidence="2 3">
    <name type="scientific">Slackia piriformis</name>
    <dbReference type="NCBI Taxonomy" id="626934"/>
    <lineage>
        <taxon>Bacteria</taxon>
        <taxon>Bacillati</taxon>
        <taxon>Actinomycetota</taxon>
        <taxon>Coriobacteriia</taxon>
        <taxon>Eggerthellales</taxon>
        <taxon>Eggerthellaceae</taxon>
        <taxon>Slackia</taxon>
    </lineage>
</organism>
<feature type="transmembrane region" description="Helical" evidence="1">
    <location>
        <begin position="34"/>
        <end position="54"/>
    </location>
</feature>
<protein>
    <submittedName>
        <fullName evidence="2">Lantibiotic ABC transporter permease</fullName>
    </submittedName>
</protein>
<accession>A0A943V110</accession>
<sequence>MNMTKTDAVRSTPWPRSFSRALHSEWLRLRRSPLIALHAALACALGAAAGLYFATTPWNSLLGYDAFVQLVGAGAPLLAGLSCGLSLDAEREAGDGVNLIGHPSRRCALAAKGVMLLALGALACLCAIGLFAGVLAAGNRALPSFGAAAASFAGIVAGSAALYALFIAVALAWGRNASIGLGAIGLMCALASLGGLGNGLVTGTLSAASSPPLLAALPFVWPARIASLVTEGFIARTDAVPGAADALAALSANGAFSIAACLAASIAIVALLLACANRFEDARRSKE</sequence>
<keyword evidence="1" id="KW-0472">Membrane</keyword>
<feature type="transmembrane region" description="Helical" evidence="1">
    <location>
        <begin position="66"/>
        <end position="87"/>
    </location>
</feature>
<dbReference type="AlphaFoldDB" id="A0A943V110"/>
<reference evidence="2" key="1">
    <citation type="submission" date="2021-02" db="EMBL/GenBank/DDBJ databases">
        <title>Infant gut strain persistence is associated with maternal origin, phylogeny, and functional potential including surface adhesion and iron acquisition.</title>
        <authorList>
            <person name="Lou Y.C."/>
        </authorList>
    </citation>
    <scope>NUCLEOTIDE SEQUENCE</scope>
    <source>
        <strain evidence="2">L2_039_000G1_dasL2_039_000G1_concoct_11</strain>
    </source>
</reference>
<evidence type="ECO:0000313" key="2">
    <source>
        <dbReference type="EMBL" id="MBS6941173.1"/>
    </source>
</evidence>
<name>A0A943V110_9ACTN</name>
<feature type="transmembrane region" description="Helical" evidence="1">
    <location>
        <begin position="255"/>
        <end position="276"/>
    </location>
</feature>
<keyword evidence="1" id="KW-1133">Transmembrane helix</keyword>
<feature type="transmembrane region" description="Helical" evidence="1">
    <location>
        <begin position="179"/>
        <end position="201"/>
    </location>
</feature>
<feature type="transmembrane region" description="Helical" evidence="1">
    <location>
        <begin position="149"/>
        <end position="172"/>
    </location>
</feature>
<evidence type="ECO:0000313" key="3">
    <source>
        <dbReference type="Proteomes" id="UP000727506"/>
    </source>
</evidence>
<feature type="transmembrane region" description="Helical" evidence="1">
    <location>
        <begin position="114"/>
        <end position="137"/>
    </location>
</feature>
<proteinExistence type="predicted"/>
<comment type="caution">
    <text evidence="2">The sequence shown here is derived from an EMBL/GenBank/DDBJ whole genome shotgun (WGS) entry which is preliminary data.</text>
</comment>
<dbReference type="EMBL" id="JAGZSV010000127">
    <property type="protein sequence ID" value="MBS6941173.1"/>
    <property type="molecule type" value="Genomic_DNA"/>
</dbReference>